<keyword evidence="3" id="KW-1185">Reference proteome</keyword>
<evidence type="ECO:0000313" key="3">
    <source>
        <dbReference type="Proteomes" id="UP001432166"/>
    </source>
</evidence>
<dbReference type="RefSeq" id="WP_328936531.1">
    <property type="nucleotide sequence ID" value="NZ_CP108133.1"/>
</dbReference>
<sequence length="44" mass="4574">MKAPLGRRVTAEAIGTGLLVTVVVETGPPHDEPDPEPELEPAPS</sequence>
<organism evidence="2 3">
    <name type="scientific">Streptomyces tauricus</name>
    <dbReference type="NCBI Taxonomy" id="68274"/>
    <lineage>
        <taxon>Bacteria</taxon>
        <taxon>Bacillati</taxon>
        <taxon>Actinomycetota</taxon>
        <taxon>Actinomycetes</taxon>
        <taxon>Kitasatosporales</taxon>
        <taxon>Streptomycetaceae</taxon>
        <taxon>Streptomyces</taxon>
        <taxon>Streptomyces aurantiacus group</taxon>
    </lineage>
</organism>
<protein>
    <submittedName>
        <fullName evidence="2">Uncharacterized protein</fullName>
    </submittedName>
</protein>
<gene>
    <name evidence="2" type="ORF">OG288_02355</name>
</gene>
<name>A0ABZ1J6U6_9ACTN</name>
<evidence type="ECO:0000256" key="1">
    <source>
        <dbReference type="SAM" id="MobiDB-lite"/>
    </source>
</evidence>
<proteinExistence type="predicted"/>
<accession>A0ABZ1J6U6</accession>
<feature type="region of interest" description="Disordered" evidence="1">
    <location>
        <begin position="25"/>
        <end position="44"/>
    </location>
</feature>
<dbReference type="Proteomes" id="UP001432166">
    <property type="component" value="Chromosome"/>
</dbReference>
<evidence type="ECO:0000313" key="2">
    <source>
        <dbReference type="EMBL" id="WTP47255.1"/>
    </source>
</evidence>
<feature type="compositionally biased region" description="Acidic residues" evidence="1">
    <location>
        <begin position="33"/>
        <end position="44"/>
    </location>
</feature>
<dbReference type="EMBL" id="CP108133">
    <property type="protein sequence ID" value="WTP47255.1"/>
    <property type="molecule type" value="Genomic_DNA"/>
</dbReference>
<reference evidence="2" key="1">
    <citation type="submission" date="2022-10" db="EMBL/GenBank/DDBJ databases">
        <title>The complete genomes of actinobacterial strains from the NBC collection.</title>
        <authorList>
            <person name="Joergensen T.S."/>
            <person name="Alvarez Arevalo M."/>
            <person name="Sterndorff E.B."/>
            <person name="Faurdal D."/>
            <person name="Vuksanovic O."/>
            <person name="Mourched A.-S."/>
            <person name="Charusanti P."/>
            <person name="Shaw S."/>
            <person name="Blin K."/>
            <person name="Weber T."/>
        </authorList>
    </citation>
    <scope>NUCLEOTIDE SEQUENCE</scope>
    <source>
        <strain evidence="2">NBC_00189</strain>
    </source>
</reference>